<proteinExistence type="predicted"/>
<dbReference type="Proteomes" id="UP000054321">
    <property type="component" value="Unassembled WGS sequence"/>
</dbReference>
<organism evidence="2 3">
    <name type="scientific">Oidiodendron maius (strain Zn)</name>
    <dbReference type="NCBI Taxonomy" id="913774"/>
    <lineage>
        <taxon>Eukaryota</taxon>
        <taxon>Fungi</taxon>
        <taxon>Dikarya</taxon>
        <taxon>Ascomycota</taxon>
        <taxon>Pezizomycotina</taxon>
        <taxon>Leotiomycetes</taxon>
        <taxon>Leotiomycetes incertae sedis</taxon>
        <taxon>Myxotrichaceae</taxon>
        <taxon>Oidiodendron</taxon>
    </lineage>
</organism>
<evidence type="ECO:0000313" key="3">
    <source>
        <dbReference type="Proteomes" id="UP000054321"/>
    </source>
</evidence>
<reference evidence="2 3" key="1">
    <citation type="submission" date="2014-04" db="EMBL/GenBank/DDBJ databases">
        <authorList>
            <consortium name="DOE Joint Genome Institute"/>
            <person name="Kuo A."/>
            <person name="Martino E."/>
            <person name="Perotto S."/>
            <person name="Kohler A."/>
            <person name="Nagy L.G."/>
            <person name="Floudas D."/>
            <person name="Copeland A."/>
            <person name="Barry K.W."/>
            <person name="Cichocki N."/>
            <person name="Veneault-Fourrey C."/>
            <person name="LaButti K."/>
            <person name="Lindquist E.A."/>
            <person name="Lipzen A."/>
            <person name="Lundell T."/>
            <person name="Morin E."/>
            <person name="Murat C."/>
            <person name="Sun H."/>
            <person name="Tunlid A."/>
            <person name="Henrissat B."/>
            <person name="Grigoriev I.V."/>
            <person name="Hibbett D.S."/>
            <person name="Martin F."/>
            <person name="Nordberg H.P."/>
            <person name="Cantor M.N."/>
            <person name="Hua S.X."/>
        </authorList>
    </citation>
    <scope>NUCLEOTIDE SEQUENCE [LARGE SCALE GENOMIC DNA]</scope>
    <source>
        <strain evidence="2 3">Zn</strain>
    </source>
</reference>
<dbReference type="EMBL" id="KN832870">
    <property type="protein sequence ID" value="KIN08342.1"/>
    <property type="molecule type" value="Genomic_DNA"/>
</dbReference>
<keyword evidence="3" id="KW-1185">Reference proteome</keyword>
<evidence type="ECO:0000256" key="1">
    <source>
        <dbReference type="SAM" id="MobiDB-lite"/>
    </source>
</evidence>
<protein>
    <submittedName>
        <fullName evidence="2">Uncharacterized protein</fullName>
    </submittedName>
</protein>
<dbReference type="AlphaFoldDB" id="A0A0C3I1M9"/>
<sequence length="56" mass="6308">MFPTSLDFAVSGQSQTTQGPRRAPKVEQRKAGTSGLRLRSDEKMNDKLMLCRARVR</sequence>
<gene>
    <name evidence="2" type="ORF">OIDMADRAFT_16592</name>
</gene>
<accession>A0A0C3I1M9</accession>
<dbReference type="InParanoid" id="A0A0C3I1M9"/>
<evidence type="ECO:0000313" key="2">
    <source>
        <dbReference type="EMBL" id="KIN08342.1"/>
    </source>
</evidence>
<reference evidence="3" key="2">
    <citation type="submission" date="2015-01" db="EMBL/GenBank/DDBJ databases">
        <title>Evolutionary Origins and Diversification of the Mycorrhizal Mutualists.</title>
        <authorList>
            <consortium name="DOE Joint Genome Institute"/>
            <consortium name="Mycorrhizal Genomics Consortium"/>
            <person name="Kohler A."/>
            <person name="Kuo A."/>
            <person name="Nagy L.G."/>
            <person name="Floudas D."/>
            <person name="Copeland A."/>
            <person name="Barry K.W."/>
            <person name="Cichocki N."/>
            <person name="Veneault-Fourrey C."/>
            <person name="LaButti K."/>
            <person name="Lindquist E.A."/>
            <person name="Lipzen A."/>
            <person name="Lundell T."/>
            <person name="Morin E."/>
            <person name="Murat C."/>
            <person name="Riley R."/>
            <person name="Ohm R."/>
            <person name="Sun H."/>
            <person name="Tunlid A."/>
            <person name="Henrissat B."/>
            <person name="Grigoriev I.V."/>
            <person name="Hibbett D.S."/>
            <person name="Martin F."/>
        </authorList>
    </citation>
    <scope>NUCLEOTIDE SEQUENCE [LARGE SCALE GENOMIC DNA]</scope>
    <source>
        <strain evidence="3">Zn</strain>
    </source>
</reference>
<dbReference type="HOGENOM" id="CLU_3014757_0_0_1"/>
<feature type="region of interest" description="Disordered" evidence="1">
    <location>
        <begin position="1"/>
        <end position="43"/>
    </location>
</feature>
<name>A0A0C3I1M9_OIDMZ</name>